<gene>
    <name evidence="1" type="ORF">P4O66_011859</name>
</gene>
<sequence>MSWLLLAFRREAYGFVLEESTLLRTRNLRTLPIPSQQDELKDRIEGQEQEGRGTIFLKEQERFIVKMVLVSNAIHPREMQKMSSVTTVFSIIPI</sequence>
<proteinExistence type="predicted"/>
<evidence type="ECO:0000313" key="2">
    <source>
        <dbReference type="Proteomes" id="UP001239994"/>
    </source>
</evidence>
<dbReference type="Proteomes" id="UP001239994">
    <property type="component" value="Unassembled WGS sequence"/>
</dbReference>
<comment type="caution">
    <text evidence="1">The sequence shown here is derived from an EMBL/GenBank/DDBJ whole genome shotgun (WGS) entry which is preliminary data.</text>
</comment>
<organism evidence="1 2">
    <name type="scientific">Electrophorus voltai</name>
    <dbReference type="NCBI Taxonomy" id="2609070"/>
    <lineage>
        <taxon>Eukaryota</taxon>
        <taxon>Metazoa</taxon>
        <taxon>Chordata</taxon>
        <taxon>Craniata</taxon>
        <taxon>Vertebrata</taxon>
        <taxon>Euteleostomi</taxon>
        <taxon>Actinopterygii</taxon>
        <taxon>Neopterygii</taxon>
        <taxon>Teleostei</taxon>
        <taxon>Ostariophysi</taxon>
        <taxon>Gymnotiformes</taxon>
        <taxon>Gymnotoidei</taxon>
        <taxon>Gymnotidae</taxon>
        <taxon>Electrophorus</taxon>
    </lineage>
</organism>
<dbReference type="EMBL" id="JAROKS010000018">
    <property type="protein sequence ID" value="KAK1793482.1"/>
    <property type="molecule type" value="Genomic_DNA"/>
</dbReference>
<name>A0AAD8Z5X9_9TELE</name>
<keyword evidence="2" id="KW-1185">Reference proteome</keyword>
<dbReference type="AlphaFoldDB" id="A0AAD8Z5X9"/>
<feature type="non-terminal residue" evidence="1">
    <location>
        <position position="1"/>
    </location>
</feature>
<accession>A0AAD8Z5X9</accession>
<reference evidence="1" key="1">
    <citation type="submission" date="2023-03" db="EMBL/GenBank/DDBJ databases">
        <title>Electrophorus voltai genome.</title>
        <authorList>
            <person name="Bian C."/>
        </authorList>
    </citation>
    <scope>NUCLEOTIDE SEQUENCE</scope>
    <source>
        <strain evidence="1">CB-2022</strain>
        <tissue evidence="1">Muscle</tissue>
    </source>
</reference>
<evidence type="ECO:0000313" key="1">
    <source>
        <dbReference type="EMBL" id="KAK1793482.1"/>
    </source>
</evidence>
<protein>
    <submittedName>
        <fullName evidence="1">Uncharacterized protein</fullName>
    </submittedName>
</protein>